<keyword evidence="3" id="KW-0067">ATP-binding</keyword>
<dbReference type="OrthoDB" id="9789994at2"/>
<keyword evidence="6" id="KW-1185">Reference proteome</keyword>
<evidence type="ECO:0000259" key="4">
    <source>
        <dbReference type="PROSITE" id="PS50893"/>
    </source>
</evidence>
<keyword evidence="2" id="KW-0547">Nucleotide-binding</keyword>
<evidence type="ECO:0000313" key="5">
    <source>
        <dbReference type="EMBL" id="AWV99793.1"/>
    </source>
</evidence>
<keyword evidence="1" id="KW-0813">Transport</keyword>
<gene>
    <name evidence="5" type="ORF">DJ013_17075</name>
</gene>
<dbReference type="GO" id="GO:0016887">
    <property type="term" value="F:ATP hydrolysis activity"/>
    <property type="evidence" value="ECO:0007669"/>
    <property type="project" value="InterPro"/>
</dbReference>
<dbReference type="SMART" id="SM00382">
    <property type="entry name" value="AAA"/>
    <property type="match status" value="2"/>
</dbReference>
<dbReference type="PANTHER" id="PTHR42734">
    <property type="entry name" value="METAL TRANSPORT SYSTEM ATP-BINDING PROTEIN TM_0124-RELATED"/>
    <property type="match status" value="1"/>
</dbReference>
<dbReference type="GO" id="GO:0005524">
    <property type="term" value="F:ATP binding"/>
    <property type="evidence" value="ECO:0007669"/>
    <property type="project" value="UniProtKB-KW"/>
</dbReference>
<dbReference type="Proteomes" id="UP000249873">
    <property type="component" value="Chromosome"/>
</dbReference>
<evidence type="ECO:0000256" key="1">
    <source>
        <dbReference type="ARBA" id="ARBA00022448"/>
    </source>
</evidence>
<accession>A0A2Z4GG73</accession>
<name>A0A2Z4GG73_9BACT</name>
<evidence type="ECO:0000313" key="6">
    <source>
        <dbReference type="Proteomes" id="UP000249873"/>
    </source>
</evidence>
<organism evidence="5 6">
    <name type="scientific">Arcticibacterium luteifluviistationis</name>
    <dbReference type="NCBI Taxonomy" id="1784714"/>
    <lineage>
        <taxon>Bacteria</taxon>
        <taxon>Pseudomonadati</taxon>
        <taxon>Bacteroidota</taxon>
        <taxon>Cytophagia</taxon>
        <taxon>Cytophagales</taxon>
        <taxon>Leadbetterellaceae</taxon>
        <taxon>Arcticibacterium</taxon>
    </lineage>
</organism>
<proteinExistence type="predicted"/>
<dbReference type="EMBL" id="CP029480">
    <property type="protein sequence ID" value="AWV99793.1"/>
    <property type="molecule type" value="Genomic_DNA"/>
</dbReference>
<dbReference type="InterPro" id="IPR050153">
    <property type="entry name" value="Metal_Ion_Import_ABC"/>
</dbReference>
<dbReference type="PROSITE" id="PS50893">
    <property type="entry name" value="ABC_TRANSPORTER_2"/>
    <property type="match status" value="2"/>
</dbReference>
<reference evidence="5 6" key="1">
    <citation type="submission" date="2018-05" db="EMBL/GenBank/DDBJ databases">
        <title>Complete genome sequence of Arcticibacterium luteifluviistationis SM1504T, a cytophagaceae bacterium isolated from Arctic surface seawater.</title>
        <authorList>
            <person name="Li Y."/>
            <person name="Qin Q.-L."/>
        </authorList>
    </citation>
    <scope>NUCLEOTIDE SEQUENCE [LARGE SCALE GENOMIC DNA]</scope>
    <source>
        <strain evidence="5 6">SM1504</strain>
    </source>
</reference>
<dbReference type="Pfam" id="PF00005">
    <property type="entry name" value="ABC_tran"/>
    <property type="match status" value="2"/>
</dbReference>
<dbReference type="InterPro" id="IPR003593">
    <property type="entry name" value="AAA+_ATPase"/>
</dbReference>
<dbReference type="Gene3D" id="3.40.50.300">
    <property type="entry name" value="P-loop containing nucleotide triphosphate hydrolases"/>
    <property type="match status" value="2"/>
</dbReference>
<evidence type="ECO:0000256" key="2">
    <source>
        <dbReference type="ARBA" id="ARBA00022741"/>
    </source>
</evidence>
<dbReference type="RefSeq" id="WP_111373161.1">
    <property type="nucleotide sequence ID" value="NZ_CP029480.1"/>
</dbReference>
<dbReference type="InterPro" id="IPR027417">
    <property type="entry name" value="P-loop_NTPase"/>
</dbReference>
<sequence>MISFNQVFIKKGENTVLTDINLELADSQNFGIIGENGSGKSTLIDAMAGKIFPWKGKVSKPHYSKIELVPRDYGFHRLVGPAYQYYQQRYHAHDSEIGPTLYEVIQNQVMPVGTVDSKSVDLPEAKYDKAWVEEIADKMKISHLLERKVTSLSNGETRRSLIALSLLKKPKILLLDNPFIGLDQESKSALKALMDNMKVQLVLVANVDDMPDCIDKLIELKSGEIEGVLEKPFPSKERKDLKIEFDHELLEHFKTAKSEKTDSVIKIVNGKVVYGDKPVLQDINWEVKAGEKWALMGPNGSGKSTLLSLITGDNPQAYQNQLYLFGKRRGTGESIWDLKKRMGYLSPEMHIYFPKNMQVWKVIASGLFDTIGLFKKLSDVDKVALEKIMKLLDLESIENRLLSELSTGEQRLVLLARALVKNPELLLFDEACQNLDYNHMVFIRDLVNELVSKLNKTLIYVTHNVEELPAVIDKKILLENGRML</sequence>
<dbReference type="InterPro" id="IPR003439">
    <property type="entry name" value="ABC_transporter-like_ATP-bd"/>
</dbReference>
<evidence type="ECO:0000256" key="3">
    <source>
        <dbReference type="ARBA" id="ARBA00022840"/>
    </source>
</evidence>
<feature type="domain" description="ABC transporter" evidence="4">
    <location>
        <begin position="259"/>
        <end position="484"/>
    </location>
</feature>
<dbReference type="AlphaFoldDB" id="A0A2Z4GG73"/>
<protein>
    <submittedName>
        <fullName evidence="5">ABC transporter</fullName>
    </submittedName>
</protein>
<dbReference type="SUPFAM" id="SSF52540">
    <property type="entry name" value="P-loop containing nucleoside triphosphate hydrolases"/>
    <property type="match status" value="2"/>
</dbReference>
<feature type="domain" description="ABC transporter" evidence="4">
    <location>
        <begin position="2"/>
        <end position="245"/>
    </location>
</feature>
<dbReference type="KEGG" id="als:DJ013_17075"/>